<dbReference type="SMART" id="SM00356">
    <property type="entry name" value="ZnF_C3H1"/>
    <property type="match status" value="1"/>
</dbReference>
<dbReference type="GeneID" id="92366178"/>
<dbReference type="PANTHER" id="PTHR38160">
    <property type="entry name" value="ZINC FINGER CCCH DOMAIN-CONTAINING PROTEIN 40"/>
    <property type="match status" value="1"/>
</dbReference>
<dbReference type="InterPro" id="IPR000571">
    <property type="entry name" value="Znf_CCCH"/>
</dbReference>
<dbReference type="PROSITE" id="PS50103">
    <property type="entry name" value="ZF_C3H1"/>
    <property type="match status" value="1"/>
</dbReference>
<dbReference type="SUPFAM" id="SSF90229">
    <property type="entry name" value="CCCH zinc finger"/>
    <property type="match status" value="1"/>
</dbReference>
<proteinExistence type="predicted"/>
<evidence type="ECO:0000256" key="4">
    <source>
        <dbReference type="PROSITE-ProRule" id="PRU00723"/>
    </source>
</evidence>
<feature type="zinc finger region" description="C3H1-type" evidence="4">
    <location>
        <begin position="37"/>
        <end position="64"/>
    </location>
</feature>
<dbReference type="GO" id="GO:0008270">
    <property type="term" value="F:zinc ion binding"/>
    <property type="evidence" value="ECO:0007669"/>
    <property type="project" value="UniProtKB-KW"/>
</dbReference>
<dbReference type="Gene3D" id="3.30.1370.210">
    <property type="match status" value="1"/>
</dbReference>
<dbReference type="PANTHER" id="PTHR38160:SF1">
    <property type="entry name" value="ZINC FINGER CCCH DOMAIN-CONTAINING PROTEIN 40"/>
    <property type="match status" value="1"/>
</dbReference>
<dbReference type="Pfam" id="PF00642">
    <property type="entry name" value="zf-CCCH"/>
    <property type="match status" value="1"/>
</dbReference>
<dbReference type="RefSeq" id="XP_067069130.1">
    <property type="nucleotide sequence ID" value="XM_067212224.1"/>
</dbReference>
<dbReference type="OrthoDB" id="410307at2759"/>
<evidence type="ECO:0000259" key="5">
    <source>
        <dbReference type="PROSITE" id="PS50103"/>
    </source>
</evidence>
<keyword evidence="3 4" id="KW-0862">Zinc</keyword>
<keyword evidence="1 4" id="KW-0479">Metal-binding</keyword>
<dbReference type="VEuPathDB" id="CryptoDB:cand_019940"/>
<evidence type="ECO:0000313" key="6">
    <source>
        <dbReference type="EMBL" id="OII77284.1"/>
    </source>
</evidence>
<dbReference type="Proteomes" id="UP000186804">
    <property type="component" value="Unassembled WGS sequence"/>
</dbReference>
<evidence type="ECO:0000256" key="2">
    <source>
        <dbReference type="ARBA" id="ARBA00022771"/>
    </source>
</evidence>
<name>A0A1J4MW70_9CRYT</name>
<dbReference type="EMBL" id="LRBS01000043">
    <property type="protein sequence ID" value="OII77284.1"/>
    <property type="molecule type" value="Genomic_DNA"/>
</dbReference>
<keyword evidence="7" id="KW-1185">Reference proteome</keyword>
<dbReference type="InterPro" id="IPR045868">
    <property type="entry name" value="Znf_C3H13/40"/>
</dbReference>
<evidence type="ECO:0000313" key="7">
    <source>
        <dbReference type="Proteomes" id="UP000186804"/>
    </source>
</evidence>
<protein>
    <submittedName>
        <fullName evidence="6">Zinc CCCH type domain-containing protein</fullName>
    </submittedName>
</protein>
<sequence>MENLTESCYSLSNNNNIRIDMPLLQRKSSSELVRRQLYKTKMCAFYNVGKCTRGNLCAFAHSVQELRPLPDLRFTRLCEMTKKGDVCRDMNCTFAHSLNDLRTTEIPPSPFYELSPNSKPMEGNISIKRYDTPNNIFKSKNNSFKDIFQNKSDGEEVFVSSCDVTPKNFSMRGSIITDTPYLNQFTPQLYPSLKYQGVSGLSTCIFSGSETPQASSINANWINGDFGSPLTPNISAVVSQTNCNLKHNQDTFQDSLSYFATNTQFNKLPEWTFGPNDETFSALKCEILNIIGTDNQFTEDLNHKALLN</sequence>
<comment type="caution">
    <text evidence="6">The sequence shown here is derived from an EMBL/GenBank/DDBJ whole genome shotgun (WGS) entry which is preliminary data.</text>
</comment>
<accession>A0A1J4MW70</accession>
<gene>
    <name evidence="6" type="ORF">cand_019940</name>
</gene>
<evidence type="ECO:0000256" key="1">
    <source>
        <dbReference type="ARBA" id="ARBA00022723"/>
    </source>
</evidence>
<evidence type="ECO:0000256" key="3">
    <source>
        <dbReference type="ARBA" id="ARBA00022833"/>
    </source>
</evidence>
<dbReference type="AlphaFoldDB" id="A0A1J4MW70"/>
<organism evidence="6 7">
    <name type="scientific">Cryptosporidium andersoni</name>
    <dbReference type="NCBI Taxonomy" id="117008"/>
    <lineage>
        <taxon>Eukaryota</taxon>
        <taxon>Sar</taxon>
        <taxon>Alveolata</taxon>
        <taxon>Apicomplexa</taxon>
        <taxon>Conoidasida</taxon>
        <taxon>Coccidia</taxon>
        <taxon>Eucoccidiorida</taxon>
        <taxon>Eimeriorina</taxon>
        <taxon>Cryptosporidiidae</taxon>
        <taxon>Cryptosporidium</taxon>
    </lineage>
</organism>
<reference evidence="6 7" key="1">
    <citation type="submission" date="2016-10" db="EMBL/GenBank/DDBJ databases">
        <title>Reductive evolution of mitochondrial metabolism and differential evolution of invasion-related proteins in Cryptosporidium.</title>
        <authorList>
            <person name="Liu S."/>
            <person name="Roellig D.M."/>
            <person name="Guo Y."/>
            <person name="Li N."/>
            <person name="Frace M.A."/>
            <person name="Tang K."/>
            <person name="Zhang L."/>
            <person name="Feng Y."/>
            <person name="Xiao L."/>
        </authorList>
    </citation>
    <scope>NUCLEOTIDE SEQUENCE [LARGE SCALE GENOMIC DNA]</scope>
    <source>
        <strain evidence="6">30847</strain>
    </source>
</reference>
<dbReference type="InterPro" id="IPR036855">
    <property type="entry name" value="Znf_CCCH_sf"/>
</dbReference>
<keyword evidence="2 4" id="KW-0863">Zinc-finger</keyword>
<feature type="domain" description="C3H1-type" evidence="5">
    <location>
        <begin position="37"/>
        <end position="64"/>
    </location>
</feature>